<dbReference type="Gene3D" id="3.10.50.40">
    <property type="match status" value="1"/>
</dbReference>
<evidence type="ECO:0000256" key="4">
    <source>
        <dbReference type="ARBA" id="ARBA00023110"/>
    </source>
</evidence>
<evidence type="ECO:0000256" key="5">
    <source>
        <dbReference type="PROSITE-ProRule" id="PRU00278"/>
    </source>
</evidence>
<comment type="catalytic activity">
    <reaction evidence="1">
        <text>[protein]-peptidylproline (omega=180) = [protein]-peptidylproline (omega=0)</text>
        <dbReference type="Rhea" id="RHEA:16237"/>
        <dbReference type="Rhea" id="RHEA-COMP:10747"/>
        <dbReference type="Rhea" id="RHEA-COMP:10748"/>
        <dbReference type="ChEBI" id="CHEBI:83833"/>
        <dbReference type="ChEBI" id="CHEBI:83834"/>
        <dbReference type="EC" id="5.2.1.8"/>
    </reaction>
</comment>
<dbReference type="PANTHER" id="PTHR47245:SF2">
    <property type="entry name" value="PEPTIDYL-PROLYL CIS-TRANS ISOMERASE HP_0175-RELATED"/>
    <property type="match status" value="1"/>
</dbReference>
<dbReference type="InterPro" id="IPR000297">
    <property type="entry name" value="PPIase_PpiC"/>
</dbReference>
<accession>A0A841GM61</accession>
<evidence type="ECO:0000256" key="2">
    <source>
        <dbReference type="ARBA" id="ARBA00007656"/>
    </source>
</evidence>
<comment type="similarity">
    <text evidence="2">Belongs to the PpiC/parvulin rotamase family.</text>
</comment>
<evidence type="ECO:0000256" key="3">
    <source>
        <dbReference type="ARBA" id="ARBA00013194"/>
    </source>
</evidence>
<dbReference type="SUPFAM" id="SSF54534">
    <property type="entry name" value="FKBP-like"/>
    <property type="match status" value="1"/>
</dbReference>
<keyword evidence="5" id="KW-0413">Isomerase</keyword>
<dbReference type="PROSITE" id="PS01096">
    <property type="entry name" value="PPIC_PPIASE_1"/>
    <property type="match status" value="1"/>
</dbReference>
<dbReference type="EMBL" id="JACHGR010000004">
    <property type="protein sequence ID" value="MBB6055562.1"/>
    <property type="molecule type" value="Genomic_DNA"/>
</dbReference>
<dbReference type="GO" id="GO:0003755">
    <property type="term" value="F:peptidyl-prolyl cis-trans isomerase activity"/>
    <property type="evidence" value="ECO:0007669"/>
    <property type="project" value="UniProtKB-KW"/>
</dbReference>
<dbReference type="PANTHER" id="PTHR47245">
    <property type="entry name" value="PEPTIDYLPROLYL ISOMERASE"/>
    <property type="match status" value="1"/>
</dbReference>
<evidence type="ECO:0000313" key="8">
    <source>
        <dbReference type="Proteomes" id="UP000585721"/>
    </source>
</evidence>
<keyword evidence="4 5" id="KW-0697">Rotamase</keyword>
<dbReference type="InterPro" id="IPR027304">
    <property type="entry name" value="Trigger_fact/SurA_dom_sf"/>
</dbReference>
<dbReference type="Gene3D" id="1.10.4030.10">
    <property type="entry name" value="Porin chaperone SurA, peptide-binding domain"/>
    <property type="match status" value="1"/>
</dbReference>
<keyword evidence="8" id="KW-1185">Reference proteome</keyword>
<reference evidence="7 8" key="1">
    <citation type="submission" date="2020-08" db="EMBL/GenBank/DDBJ databases">
        <title>Genomic Encyclopedia of Type Strains, Phase IV (KMG-IV): sequencing the most valuable type-strain genomes for metagenomic binning, comparative biology and taxonomic classification.</title>
        <authorList>
            <person name="Goeker M."/>
        </authorList>
    </citation>
    <scope>NUCLEOTIDE SEQUENCE [LARGE SCALE GENOMIC DNA]</scope>
    <source>
        <strain evidence="7 8">DSM 22975</strain>
    </source>
</reference>
<sequence length="279" mass="31711">MLNWQAYPRLKLATQHFGKVPSDLSADESARLETMLTHQLAIETRILDYATQAALSVSAADLNAALEEVKKAYPDEEAWKASMATVKLDLPSLKEALRRELLVSQVMDKVVENIKPLTEEAAKAWYLDHPRQFLQPERRMARHILITIDEANPDNHEETAYSRLQNIRSQLIKSPGKFADLAIRYSECPTAVNEGKIGLVKQGQLYPELDTALFQLPERGFSNILRSPMGFHLLWCEKIHPAAPMPLDEAVPKIIAAQLDHARKKLQKQWLSWLMQQEA</sequence>
<dbReference type="SUPFAM" id="SSF109998">
    <property type="entry name" value="Triger factor/SurA peptide-binding domain-like"/>
    <property type="match status" value="1"/>
</dbReference>
<organism evidence="7 8">
    <name type="scientific">Tolumonas osonensis</name>
    <dbReference type="NCBI Taxonomy" id="675874"/>
    <lineage>
        <taxon>Bacteria</taxon>
        <taxon>Pseudomonadati</taxon>
        <taxon>Pseudomonadota</taxon>
        <taxon>Gammaproteobacteria</taxon>
        <taxon>Aeromonadales</taxon>
        <taxon>Aeromonadaceae</taxon>
        <taxon>Tolumonas</taxon>
    </lineage>
</organism>
<dbReference type="Proteomes" id="UP000585721">
    <property type="component" value="Unassembled WGS sequence"/>
</dbReference>
<dbReference type="Pfam" id="PF00639">
    <property type="entry name" value="Rotamase"/>
    <property type="match status" value="1"/>
</dbReference>
<dbReference type="PROSITE" id="PS50198">
    <property type="entry name" value="PPIC_PPIASE_2"/>
    <property type="match status" value="1"/>
</dbReference>
<dbReference type="InterPro" id="IPR050245">
    <property type="entry name" value="PrsA_foldase"/>
</dbReference>
<feature type="domain" description="PpiC" evidence="6">
    <location>
        <begin position="136"/>
        <end position="238"/>
    </location>
</feature>
<evidence type="ECO:0000259" key="6">
    <source>
        <dbReference type="PROSITE" id="PS50198"/>
    </source>
</evidence>
<dbReference type="InterPro" id="IPR046357">
    <property type="entry name" value="PPIase_dom_sf"/>
</dbReference>
<name>A0A841GM61_9GAMM</name>
<dbReference type="NCBIfam" id="TIGR02933">
    <property type="entry name" value="nifM_nitrog"/>
    <property type="match status" value="1"/>
</dbReference>
<protein>
    <recommendedName>
        <fullName evidence="3">peptidylprolyl isomerase</fullName>
        <ecNumber evidence="3">5.2.1.8</ecNumber>
    </recommendedName>
</protein>
<evidence type="ECO:0000256" key="1">
    <source>
        <dbReference type="ARBA" id="ARBA00000971"/>
    </source>
</evidence>
<dbReference type="AlphaFoldDB" id="A0A841GM61"/>
<dbReference type="RefSeq" id="WP_188026333.1">
    <property type="nucleotide sequence ID" value="NZ_JACHGR010000004.1"/>
</dbReference>
<proteinExistence type="inferred from homology"/>
<gene>
    <name evidence="7" type="ORF">HNR75_001468</name>
</gene>
<dbReference type="EC" id="5.2.1.8" evidence="3"/>
<dbReference type="InterPro" id="IPR014282">
    <property type="entry name" value="Nitrogen_fix_NifM"/>
</dbReference>
<comment type="caution">
    <text evidence="7">The sequence shown here is derived from an EMBL/GenBank/DDBJ whole genome shotgun (WGS) entry which is preliminary data.</text>
</comment>
<dbReference type="InterPro" id="IPR023058">
    <property type="entry name" value="PPIase_PpiC_CS"/>
</dbReference>
<evidence type="ECO:0000313" key="7">
    <source>
        <dbReference type="EMBL" id="MBB6055562.1"/>
    </source>
</evidence>